<dbReference type="AlphaFoldDB" id="A0A921F027"/>
<feature type="domain" description="Nudix hydrolase" evidence="1">
    <location>
        <begin position="20"/>
        <end position="121"/>
    </location>
</feature>
<dbReference type="PANTHER" id="PTHR43736">
    <property type="entry name" value="ADP-RIBOSE PYROPHOSPHATASE"/>
    <property type="match status" value="1"/>
</dbReference>
<dbReference type="InterPro" id="IPR015797">
    <property type="entry name" value="NUDIX_hydrolase-like_dom_sf"/>
</dbReference>
<dbReference type="CDD" id="cd18873">
    <property type="entry name" value="NUDIX_NadM_like"/>
    <property type="match status" value="1"/>
</dbReference>
<accession>A0A921F027</accession>
<dbReference type="PANTHER" id="PTHR43736:SF4">
    <property type="entry name" value="SLR1690 PROTEIN"/>
    <property type="match status" value="1"/>
</dbReference>
<evidence type="ECO:0000259" key="1">
    <source>
        <dbReference type="Pfam" id="PF00293"/>
    </source>
</evidence>
<comment type="caution">
    <text evidence="3">The sequence shown here is derived from an EMBL/GenBank/DDBJ whole genome shotgun (WGS) entry which is preliminary data.</text>
</comment>
<reference evidence="3" key="2">
    <citation type="submission" date="2021-09" db="EMBL/GenBank/DDBJ databases">
        <authorList>
            <person name="Gilroy R."/>
        </authorList>
    </citation>
    <scope>NUCLEOTIDE SEQUENCE</scope>
    <source>
        <strain evidence="3">CHK173-2145</strain>
    </source>
</reference>
<dbReference type="Gene3D" id="3.90.79.10">
    <property type="entry name" value="Nucleoside Triphosphate Pyrophosphohydrolase"/>
    <property type="match status" value="1"/>
</dbReference>
<evidence type="ECO:0000259" key="2">
    <source>
        <dbReference type="Pfam" id="PF21906"/>
    </source>
</evidence>
<evidence type="ECO:0000313" key="3">
    <source>
        <dbReference type="EMBL" id="HJE86174.1"/>
    </source>
</evidence>
<dbReference type="InterPro" id="IPR000086">
    <property type="entry name" value="NUDIX_hydrolase_dom"/>
</dbReference>
<reference evidence="3" key="1">
    <citation type="journal article" date="2021" name="PeerJ">
        <title>Extensive microbial diversity within the chicken gut microbiome revealed by metagenomics and culture.</title>
        <authorList>
            <person name="Gilroy R."/>
            <person name="Ravi A."/>
            <person name="Getino M."/>
            <person name="Pursley I."/>
            <person name="Horton D.L."/>
            <person name="Alikhan N.F."/>
            <person name="Baker D."/>
            <person name="Gharbi K."/>
            <person name="Hall N."/>
            <person name="Watson M."/>
            <person name="Adriaenssens E.M."/>
            <person name="Foster-Nyarko E."/>
            <person name="Jarju S."/>
            <person name="Secka A."/>
            <person name="Antonio M."/>
            <person name="Oren A."/>
            <person name="Chaudhuri R.R."/>
            <person name="La Ragione R."/>
            <person name="Hildebrand F."/>
            <person name="Pallen M.J."/>
        </authorList>
    </citation>
    <scope>NUCLEOTIDE SEQUENCE</scope>
    <source>
        <strain evidence="3">CHK173-2145</strain>
    </source>
</reference>
<dbReference type="EMBL" id="DYXN01000017">
    <property type="protein sequence ID" value="HJE86174.1"/>
    <property type="molecule type" value="Genomic_DNA"/>
</dbReference>
<dbReference type="Proteomes" id="UP000721920">
    <property type="component" value="Unassembled WGS sequence"/>
</dbReference>
<proteinExistence type="predicted"/>
<dbReference type="Pfam" id="PF00293">
    <property type="entry name" value="NUDIX"/>
    <property type="match status" value="1"/>
</dbReference>
<name>A0A921F027_9LACO</name>
<dbReference type="SUPFAM" id="SSF55811">
    <property type="entry name" value="Nudix"/>
    <property type="match status" value="1"/>
</dbReference>
<organism evidence="3 4">
    <name type="scientific">Levilactobacillus hammesii</name>
    <dbReference type="NCBI Taxonomy" id="267633"/>
    <lineage>
        <taxon>Bacteria</taxon>
        <taxon>Bacillati</taxon>
        <taxon>Bacillota</taxon>
        <taxon>Bacilli</taxon>
        <taxon>Lactobacillales</taxon>
        <taxon>Lactobacillaceae</taxon>
        <taxon>Levilactobacillus</taxon>
    </lineage>
</organism>
<protein>
    <submittedName>
        <fullName evidence="3">NUDIX domain-containing protein</fullName>
    </submittedName>
</protein>
<feature type="domain" description="NrtR DNA-binding winged helix" evidence="2">
    <location>
        <begin position="188"/>
        <end position="246"/>
    </location>
</feature>
<sequence>MSQPEITITNIIWSFDHTTQQVNVLLLKRAEAPFQNYWALPETTMRFNESADDAALRLVREKIGLRLDSFHTEQLATFTHPRRAPEPRALSLAYMTFLPERPALTPGYGATAAKWFTFTPATDHYAVQAAATSFATPATTDQAGYYAQLLKRPTTASDNLAFDHAWILGNACARIRNKLDYQPNILLILGPTFTLKAARTIYATFLRVPVTTIDNSNFKKNHQHLFTAVGTTAPQHAGRPAKLFRLNYLP</sequence>
<dbReference type="InterPro" id="IPR054105">
    <property type="entry name" value="WHD_NrtR"/>
</dbReference>
<evidence type="ECO:0000313" key="4">
    <source>
        <dbReference type="Proteomes" id="UP000721920"/>
    </source>
</evidence>
<dbReference type="InterPro" id="IPR036390">
    <property type="entry name" value="WH_DNA-bd_sf"/>
</dbReference>
<dbReference type="SUPFAM" id="SSF46785">
    <property type="entry name" value="Winged helix' DNA-binding domain"/>
    <property type="match status" value="1"/>
</dbReference>
<dbReference type="Gene3D" id="1.10.10.10">
    <property type="entry name" value="Winged helix-like DNA-binding domain superfamily/Winged helix DNA-binding domain"/>
    <property type="match status" value="1"/>
</dbReference>
<gene>
    <name evidence="3" type="ORF">K8U88_01180</name>
</gene>
<dbReference type="InterPro" id="IPR036388">
    <property type="entry name" value="WH-like_DNA-bd_sf"/>
</dbReference>
<dbReference type="Pfam" id="PF21906">
    <property type="entry name" value="WHD_NrtR"/>
    <property type="match status" value="1"/>
</dbReference>